<feature type="region of interest" description="Disordered" evidence="1">
    <location>
        <begin position="1"/>
        <end position="32"/>
    </location>
</feature>
<accession>A0A345NQ53</accession>
<proteinExistence type="predicted"/>
<evidence type="ECO:0000313" key="2">
    <source>
        <dbReference type="EMBL" id="AXH97161.1"/>
    </source>
</evidence>
<dbReference type="OrthoDB" id="3701103at2"/>
<protein>
    <submittedName>
        <fullName evidence="2">Uncharacterized protein</fullName>
    </submittedName>
</protein>
<keyword evidence="3" id="KW-1185">Reference proteome</keyword>
<dbReference type="AlphaFoldDB" id="A0A345NQ53"/>
<dbReference type="KEGG" id="orn:DV701_14475"/>
<evidence type="ECO:0000313" key="3">
    <source>
        <dbReference type="Proteomes" id="UP000253790"/>
    </source>
</evidence>
<name>A0A345NQ53_9MICO</name>
<reference evidence="2 3" key="1">
    <citation type="submission" date="2018-07" db="EMBL/GenBank/DDBJ databases">
        <title>Complete genome sequencing of Ornithinimicrobium sp. AMA3305.</title>
        <authorList>
            <person name="Bae J.-W."/>
        </authorList>
    </citation>
    <scope>NUCLEOTIDE SEQUENCE [LARGE SCALE GENOMIC DNA]</scope>
    <source>
        <strain evidence="2 3">AMA3305</strain>
    </source>
</reference>
<dbReference type="EMBL" id="CP031229">
    <property type="protein sequence ID" value="AXH97161.1"/>
    <property type="molecule type" value="Genomic_DNA"/>
</dbReference>
<gene>
    <name evidence="2" type="ORF">DV701_14475</name>
</gene>
<organism evidence="2 3">
    <name type="scientific">Ornithinimicrobium avium</name>
    <dbReference type="NCBI Taxonomy" id="2283195"/>
    <lineage>
        <taxon>Bacteria</taxon>
        <taxon>Bacillati</taxon>
        <taxon>Actinomycetota</taxon>
        <taxon>Actinomycetes</taxon>
        <taxon>Micrococcales</taxon>
        <taxon>Ornithinimicrobiaceae</taxon>
        <taxon>Ornithinimicrobium</taxon>
    </lineage>
</organism>
<evidence type="ECO:0000256" key="1">
    <source>
        <dbReference type="SAM" id="MobiDB-lite"/>
    </source>
</evidence>
<dbReference type="Proteomes" id="UP000253790">
    <property type="component" value="Chromosome"/>
</dbReference>
<sequence length="75" mass="8440">MASDARAQQAREHHLRSEGALASAARHREQRDELVRALRRGDPRRWTYAALAQAVGCSPELIAVIVKGDPRRRRA</sequence>